<accession>A0ABV7QMZ0</accession>
<dbReference type="PANTHER" id="PTHR44845">
    <property type="entry name" value="CARRIER DOMAIN-CONTAINING PROTEIN"/>
    <property type="match status" value="1"/>
</dbReference>
<dbReference type="Gene3D" id="3.40.50.1820">
    <property type="entry name" value="alpha/beta hydrolase"/>
    <property type="match status" value="1"/>
</dbReference>
<evidence type="ECO:0000313" key="5">
    <source>
        <dbReference type="Proteomes" id="UP001595764"/>
    </source>
</evidence>
<evidence type="ECO:0000256" key="1">
    <source>
        <dbReference type="ARBA" id="ARBA00022450"/>
    </source>
</evidence>
<dbReference type="InterPro" id="IPR036736">
    <property type="entry name" value="ACP-like_sf"/>
</dbReference>
<dbReference type="RefSeq" id="WP_377896671.1">
    <property type="nucleotide sequence ID" value="NZ_JBHRWI010000039.1"/>
</dbReference>
<dbReference type="EMBL" id="JBHRWI010000039">
    <property type="protein sequence ID" value="MFC3514252.1"/>
    <property type="molecule type" value="Genomic_DNA"/>
</dbReference>
<dbReference type="InterPro" id="IPR006162">
    <property type="entry name" value="Ppantetheine_attach_site"/>
</dbReference>
<dbReference type="Pfam" id="PF00550">
    <property type="entry name" value="PP-binding"/>
    <property type="match status" value="1"/>
</dbReference>
<evidence type="ECO:0000313" key="4">
    <source>
        <dbReference type="EMBL" id="MFC3514252.1"/>
    </source>
</evidence>
<sequence>PQLTTYLTTTQPIDTRELRALLEESLPEYLVPAHLVVLPRMPLTPTGKIDVAALPAPVVRGAGSGSAADERERVLCRLVGEVLGVHHVGTEDNFFDLGGHSLLATRLIGRIRTEIGAELTLRTLFEHPTIAGFACRLTAARTRPRLHRENVSENP</sequence>
<name>A0ABV7QMZ0_9PSEU</name>
<reference evidence="5" key="1">
    <citation type="journal article" date="2019" name="Int. J. Syst. Evol. Microbiol.">
        <title>The Global Catalogue of Microorganisms (GCM) 10K type strain sequencing project: providing services to taxonomists for standard genome sequencing and annotation.</title>
        <authorList>
            <consortium name="The Broad Institute Genomics Platform"/>
            <consortium name="The Broad Institute Genome Sequencing Center for Infectious Disease"/>
            <person name="Wu L."/>
            <person name="Ma J."/>
        </authorList>
    </citation>
    <scope>NUCLEOTIDE SEQUENCE [LARGE SCALE GENOMIC DNA]</scope>
    <source>
        <strain evidence="5">CGMCC 4.7682</strain>
    </source>
</reference>
<evidence type="ECO:0000256" key="2">
    <source>
        <dbReference type="ARBA" id="ARBA00022553"/>
    </source>
</evidence>
<protein>
    <submittedName>
        <fullName evidence="4">Phosphopantetheine-binding protein</fullName>
    </submittedName>
</protein>
<feature type="domain" description="Carrier" evidence="3">
    <location>
        <begin position="66"/>
        <end position="141"/>
    </location>
</feature>
<dbReference type="Gene3D" id="3.30.300.30">
    <property type="match status" value="1"/>
</dbReference>
<dbReference type="SMART" id="SM00823">
    <property type="entry name" value="PKS_PP"/>
    <property type="match status" value="1"/>
</dbReference>
<dbReference type="PROSITE" id="PS00012">
    <property type="entry name" value="PHOSPHOPANTETHEINE"/>
    <property type="match status" value="1"/>
</dbReference>
<dbReference type="InterPro" id="IPR009081">
    <property type="entry name" value="PP-bd_ACP"/>
</dbReference>
<proteinExistence type="predicted"/>
<gene>
    <name evidence="4" type="ORF">ACFORO_29075</name>
</gene>
<dbReference type="PANTHER" id="PTHR44845:SF6">
    <property type="entry name" value="BETA-ALANINE-ACTIVATING ENZYME"/>
    <property type="match status" value="1"/>
</dbReference>
<dbReference type="Proteomes" id="UP001595764">
    <property type="component" value="Unassembled WGS sequence"/>
</dbReference>
<evidence type="ECO:0000259" key="3">
    <source>
        <dbReference type="PROSITE" id="PS50075"/>
    </source>
</evidence>
<dbReference type="SUPFAM" id="SSF56801">
    <property type="entry name" value="Acetyl-CoA synthetase-like"/>
    <property type="match status" value="1"/>
</dbReference>
<dbReference type="PROSITE" id="PS50075">
    <property type="entry name" value="CARRIER"/>
    <property type="match status" value="1"/>
</dbReference>
<dbReference type="InterPro" id="IPR029058">
    <property type="entry name" value="AB_hydrolase_fold"/>
</dbReference>
<dbReference type="InterPro" id="IPR020806">
    <property type="entry name" value="PKS_PP-bd"/>
</dbReference>
<organism evidence="4 5">
    <name type="scientific">Amycolatopsis halotolerans</name>
    <dbReference type="NCBI Taxonomy" id="330083"/>
    <lineage>
        <taxon>Bacteria</taxon>
        <taxon>Bacillati</taxon>
        <taxon>Actinomycetota</taxon>
        <taxon>Actinomycetes</taxon>
        <taxon>Pseudonocardiales</taxon>
        <taxon>Pseudonocardiaceae</taxon>
        <taxon>Amycolatopsis</taxon>
    </lineage>
</organism>
<comment type="caution">
    <text evidence="4">The sequence shown here is derived from an EMBL/GenBank/DDBJ whole genome shotgun (WGS) entry which is preliminary data.</text>
</comment>
<keyword evidence="5" id="KW-1185">Reference proteome</keyword>
<keyword evidence="2" id="KW-0597">Phosphoprotein</keyword>
<keyword evidence="1" id="KW-0596">Phosphopantetheine</keyword>
<feature type="non-terminal residue" evidence="4">
    <location>
        <position position="1"/>
    </location>
</feature>
<dbReference type="SUPFAM" id="SSF47336">
    <property type="entry name" value="ACP-like"/>
    <property type="match status" value="1"/>
</dbReference>
<dbReference type="InterPro" id="IPR045851">
    <property type="entry name" value="AMP-bd_C_sf"/>
</dbReference>